<evidence type="ECO:0000313" key="1">
    <source>
        <dbReference type="EMBL" id="KAF3768280.1"/>
    </source>
</evidence>
<gene>
    <name evidence="1" type="ORF">M406DRAFT_354872</name>
</gene>
<sequence length="149" mass="17266">MGDTMPLTRTVVGVWARFLAQQKAQMGEFLTQRQAQIDKFFTQRQAQIDQTFVRIDAQMQEMEVRITERLEGRIGDEIQDCERHVGALVRDNTITLRHELEEVVEDSVERSLDFGDNSWEDLKDEIRQACLDELKDDLEGGLVTITLPR</sequence>
<reference evidence="1" key="1">
    <citation type="journal article" date="2020" name="Phytopathology">
        <title>Genome sequence of the chestnut blight fungus Cryphonectria parasitica EP155: A fundamental resource for an archetypical invasive plant pathogen.</title>
        <authorList>
            <person name="Crouch J.A."/>
            <person name="Dawe A."/>
            <person name="Aerts A."/>
            <person name="Barry K."/>
            <person name="Churchill A.C.L."/>
            <person name="Grimwood J."/>
            <person name="Hillman B."/>
            <person name="Milgroom M.G."/>
            <person name="Pangilinan J."/>
            <person name="Smith M."/>
            <person name="Salamov A."/>
            <person name="Schmutz J."/>
            <person name="Yadav J."/>
            <person name="Grigoriev I.V."/>
            <person name="Nuss D."/>
        </authorList>
    </citation>
    <scope>NUCLEOTIDE SEQUENCE</scope>
    <source>
        <strain evidence="1">EP155</strain>
    </source>
</reference>
<dbReference type="EMBL" id="MU032345">
    <property type="protein sequence ID" value="KAF3768280.1"/>
    <property type="molecule type" value="Genomic_DNA"/>
</dbReference>
<dbReference type="GeneID" id="63840144"/>
<protein>
    <submittedName>
        <fullName evidence="1">Uncharacterized protein</fullName>
    </submittedName>
</protein>
<dbReference type="Gene3D" id="3.90.20.10">
    <property type="match status" value="1"/>
</dbReference>
<accession>A0A9P4Y896</accession>
<dbReference type="Proteomes" id="UP000803844">
    <property type="component" value="Unassembled WGS sequence"/>
</dbReference>
<proteinExistence type="predicted"/>
<name>A0A9P4Y896_CRYP1</name>
<keyword evidence="2" id="KW-1185">Reference proteome</keyword>
<dbReference type="RefSeq" id="XP_040779241.1">
    <property type="nucleotide sequence ID" value="XM_040923015.1"/>
</dbReference>
<dbReference type="AlphaFoldDB" id="A0A9P4Y896"/>
<evidence type="ECO:0000313" key="2">
    <source>
        <dbReference type="Proteomes" id="UP000803844"/>
    </source>
</evidence>
<comment type="caution">
    <text evidence="1">The sequence shown here is derived from an EMBL/GenBank/DDBJ whole genome shotgun (WGS) entry which is preliminary data.</text>
</comment>
<organism evidence="1 2">
    <name type="scientific">Cryphonectria parasitica (strain ATCC 38755 / EP155)</name>
    <dbReference type="NCBI Taxonomy" id="660469"/>
    <lineage>
        <taxon>Eukaryota</taxon>
        <taxon>Fungi</taxon>
        <taxon>Dikarya</taxon>
        <taxon>Ascomycota</taxon>
        <taxon>Pezizomycotina</taxon>
        <taxon>Sordariomycetes</taxon>
        <taxon>Sordariomycetidae</taxon>
        <taxon>Diaporthales</taxon>
        <taxon>Cryphonectriaceae</taxon>
        <taxon>Cryphonectria-Endothia species complex</taxon>
        <taxon>Cryphonectria</taxon>
    </lineage>
</organism>